<evidence type="ECO:0000313" key="21">
    <source>
        <dbReference type="Proteomes" id="UP000196125"/>
    </source>
</evidence>
<dbReference type="CDD" id="cd16922">
    <property type="entry name" value="HATPase_EvgS-ArcB-TorS-like"/>
    <property type="match status" value="1"/>
</dbReference>
<dbReference type="PANTHER" id="PTHR45339:SF1">
    <property type="entry name" value="HYBRID SIGNAL TRANSDUCTION HISTIDINE KINASE J"/>
    <property type="match status" value="1"/>
</dbReference>
<feature type="transmembrane region" description="Helical" evidence="16">
    <location>
        <begin position="30"/>
        <end position="52"/>
    </location>
</feature>
<dbReference type="Pfam" id="PF00512">
    <property type="entry name" value="HisKA"/>
    <property type="match status" value="1"/>
</dbReference>
<keyword evidence="6 16" id="KW-0812">Transmembrane</keyword>
<dbReference type="GO" id="GO:0016020">
    <property type="term" value="C:membrane"/>
    <property type="evidence" value="ECO:0007669"/>
    <property type="project" value="UniProtKB-SubCell"/>
</dbReference>
<dbReference type="SUPFAM" id="SSF55874">
    <property type="entry name" value="ATPase domain of HSP90 chaperone/DNA topoisomerase II/histidine kinase"/>
    <property type="match status" value="1"/>
</dbReference>
<dbReference type="InterPro" id="IPR003594">
    <property type="entry name" value="HATPase_dom"/>
</dbReference>
<keyword evidence="8" id="KW-0418">Kinase</keyword>
<evidence type="ECO:0000256" key="16">
    <source>
        <dbReference type="SAM" id="Phobius"/>
    </source>
</evidence>
<dbReference type="Pfam" id="PF02518">
    <property type="entry name" value="HATPase_c"/>
    <property type="match status" value="1"/>
</dbReference>
<dbReference type="InterPro" id="IPR003660">
    <property type="entry name" value="HAMP_dom"/>
</dbReference>
<keyword evidence="4 14" id="KW-0597">Phosphoprotein</keyword>
<feature type="domain" description="Response regulatory" evidence="18">
    <location>
        <begin position="835"/>
        <end position="951"/>
    </location>
</feature>
<dbReference type="CDD" id="cd17546">
    <property type="entry name" value="REC_hyHK_CKI1_RcsC-like"/>
    <property type="match status" value="1"/>
</dbReference>
<dbReference type="SUPFAM" id="SSF158472">
    <property type="entry name" value="HAMP domain-like"/>
    <property type="match status" value="1"/>
</dbReference>
<evidence type="ECO:0000256" key="11">
    <source>
        <dbReference type="ARBA" id="ARBA00022989"/>
    </source>
</evidence>
<dbReference type="GO" id="GO:0016787">
    <property type="term" value="F:hydrolase activity"/>
    <property type="evidence" value="ECO:0007669"/>
    <property type="project" value="UniProtKB-KW"/>
</dbReference>
<keyword evidence="7" id="KW-0547">Nucleotide-binding</keyword>
<evidence type="ECO:0000259" key="18">
    <source>
        <dbReference type="PROSITE" id="PS50110"/>
    </source>
</evidence>
<dbReference type="FunFam" id="3.30.565.10:FF:000010">
    <property type="entry name" value="Sensor histidine kinase RcsC"/>
    <property type="match status" value="1"/>
</dbReference>
<accession>A0A1Y6IPN5</accession>
<dbReference type="GO" id="GO:0000155">
    <property type="term" value="F:phosphorelay sensor kinase activity"/>
    <property type="evidence" value="ECO:0007669"/>
    <property type="project" value="InterPro"/>
</dbReference>
<evidence type="ECO:0000256" key="4">
    <source>
        <dbReference type="ARBA" id="ARBA00022553"/>
    </source>
</evidence>
<evidence type="ECO:0000256" key="10">
    <source>
        <dbReference type="ARBA" id="ARBA00022840"/>
    </source>
</evidence>
<name>A0A1Y6IPN5_9VIBR</name>
<evidence type="ECO:0000256" key="2">
    <source>
        <dbReference type="ARBA" id="ARBA00004370"/>
    </source>
</evidence>
<protein>
    <recommendedName>
        <fullName evidence="3">histidine kinase</fullName>
        <ecNumber evidence="3">2.7.13.3</ecNumber>
    </recommendedName>
</protein>
<evidence type="ECO:0000256" key="13">
    <source>
        <dbReference type="ARBA" id="ARBA00023136"/>
    </source>
</evidence>
<evidence type="ECO:0000313" key="20">
    <source>
        <dbReference type="EMBL" id="SMR99614.1"/>
    </source>
</evidence>
<keyword evidence="15" id="KW-0175">Coiled coil</keyword>
<comment type="subcellular location">
    <subcellularLocation>
        <location evidence="2">Membrane</location>
    </subcellularLocation>
</comment>
<dbReference type="Pfam" id="PF00072">
    <property type="entry name" value="Response_reg"/>
    <property type="match status" value="1"/>
</dbReference>
<keyword evidence="9" id="KW-0378">Hydrolase</keyword>
<dbReference type="Gene3D" id="3.40.50.2300">
    <property type="match status" value="1"/>
</dbReference>
<evidence type="ECO:0000256" key="3">
    <source>
        <dbReference type="ARBA" id="ARBA00012438"/>
    </source>
</evidence>
<dbReference type="InterPro" id="IPR003661">
    <property type="entry name" value="HisK_dim/P_dom"/>
</dbReference>
<proteinExistence type="predicted"/>
<dbReference type="InterPro" id="IPR005467">
    <property type="entry name" value="His_kinase_dom"/>
</dbReference>
<feature type="domain" description="Histidine kinase" evidence="17">
    <location>
        <begin position="588"/>
        <end position="810"/>
    </location>
</feature>
<dbReference type="GO" id="GO:0005524">
    <property type="term" value="F:ATP binding"/>
    <property type="evidence" value="ECO:0007669"/>
    <property type="project" value="UniProtKB-KW"/>
</dbReference>
<dbReference type="SMART" id="SM00387">
    <property type="entry name" value="HATPase_c"/>
    <property type="match status" value="1"/>
</dbReference>
<dbReference type="SUPFAM" id="SSF52172">
    <property type="entry name" value="CheY-like"/>
    <property type="match status" value="1"/>
</dbReference>
<keyword evidence="10" id="KW-0067">ATP-binding</keyword>
<dbReference type="PRINTS" id="PR00344">
    <property type="entry name" value="BCTRLSENSOR"/>
</dbReference>
<feature type="coiled-coil region" evidence="15">
    <location>
        <begin position="525"/>
        <end position="578"/>
    </location>
</feature>
<feature type="modified residue" description="4-aspartylphosphate" evidence="14">
    <location>
        <position position="884"/>
    </location>
</feature>
<dbReference type="InterPro" id="IPR011006">
    <property type="entry name" value="CheY-like_superfamily"/>
</dbReference>
<gene>
    <name evidence="20" type="primary">rpfC_1</name>
    <name evidence="20" type="ORF">VIM7927_00841</name>
</gene>
<dbReference type="Proteomes" id="UP000196125">
    <property type="component" value="Unassembled WGS sequence"/>
</dbReference>
<dbReference type="FunFam" id="1.10.287.130:FF:000004">
    <property type="entry name" value="Ethylene receptor 1"/>
    <property type="match status" value="1"/>
</dbReference>
<dbReference type="PANTHER" id="PTHR45339">
    <property type="entry name" value="HYBRID SIGNAL TRANSDUCTION HISTIDINE KINASE J"/>
    <property type="match status" value="1"/>
</dbReference>
<dbReference type="Gene3D" id="3.30.565.10">
    <property type="entry name" value="Histidine kinase-like ATPase, C-terminal domain"/>
    <property type="match status" value="1"/>
</dbReference>
<dbReference type="InterPro" id="IPR036890">
    <property type="entry name" value="HATPase_C_sf"/>
</dbReference>
<dbReference type="Pfam" id="PF00672">
    <property type="entry name" value="HAMP"/>
    <property type="match status" value="1"/>
</dbReference>
<evidence type="ECO:0000256" key="6">
    <source>
        <dbReference type="ARBA" id="ARBA00022692"/>
    </source>
</evidence>
<dbReference type="PROSITE" id="PS50109">
    <property type="entry name" value="HIS_KIN"/>
    <property type="match status" value="1"/>
</dbReference>
<dbReference type="EMBL" id="FXXI01000001">
    <property type="protein sequence ID" value="SMR99614.1"/>
    <property type="molecule type" value="Genomic_DNA"/>
</dbReference>
<dbReference type="SMART" id="SM00388">
    <property type="entry name" value="HisKA"/>
    <property type="match status" value="1"/>
</dbReference>
<dbReference type="InterPro" id="IPR004358">
    <property type="entry name" value="Sig_transdc_His_kin-like_C"/>
</dbReference>
<feature type="domain" description="HAMP" evidence="19">
    <location>
        <begin position="474"/>
        <end position="527"/>
    </location>
</feature>
<reference evidence="20 21" key="1">
    <citation type="submission" date="2017-05" db="EMBL/GenBank/DDBJ databases">
        <authorList>
            <person name="Song R."/>
            <person name="Chenine A.L."/>
            <person name="Ruprecht R.M."/>
        </authorList>
    </citation>
    <scope>NUCLEOTIDE SEQUENCE [LARGE SCALE GENOMIC DNA]</scope>
    <source>
        <strain evidence="20 21">CECT 7927</strain>
    </source>
</reference>
<dbReference type="SMART" id="SM00304">
    <property type="entry name" value="HAMP"/>
    <property type="match status" value="1"/>
</dbReference>
<dbReference type="InterPro" id="IPR001789">
    <property type="entry name" value="Sig_transdc_resp-reg_receiver"/>
</dbReference>
<keyword evidence="12" id="KW-0902">Two-component regulatory system</keyword>
<evidence type="ECO:0000256" key="12">
    <source>
        <dbReference type="ARBA" id="ARBA00023012"/>
    </source>
</evidence>
<keyword evidence="13 16" id="KW-0472">Membrane</keyword>
<evidence type="ECO:0000256" key="14">
    <source>
        <dbReference type="PROSITE-ProRule" id="PRU00169"/>
    </source>
</evidence>
<organism evidence="20 21">
    <name type="scientific">Vibrio mangrovi</name>
    <dbReference type="NCBI Taxonomy" id="474394"/>
    <lineage>
        <taxon>Bacteria</taxon>
        <taxon>Pseudomonadati</taxon>
        <taxon>Pseudomonadota</taxon>
        <taxon>Gammaproteobacteria</taxon>
        <taxon>Vibrionales</taxon>
        <taxon>Vibrionaceae</taxon>
        <taxon>Vibrio</taxon>
    </lineage>
</organism>
<evidence type="ECO:0000259" key="19">
    <source>
        <dbReference type="PROSITE" id="PS50885"/>
    </source>
</evidence>
<evidence type="ECO:0000256" key="5">
    <source>
        <dbReference type="ARBA" id="ARBA00022679"/>
    </source>
</evidence>
<dbReference type="SMART" id="SM00448">
    <property type="entry name" value="REC"/>
    <property type="match status" value="1"/>
</dbReference>
<dbReference type="EC" id="2.7.13.3" evidence="3"/>
<evidence type="ECO:0000259" key="17">
    <source>
        <dbReference type="PROSITE" id="PS50109"/>
    </source>
</evidence>
<dbReference type="Gene3D" id="1.10.287.130">
    <property type="match status" value="1"/>
</dbReference>
<sequence>MPRCISKDLDTLGVMMKIRSFEHWSITTKITVSVILLVLLNVGVSAVDLYSLKQMKKSVEMVGYGSAVMVSVNNAAKRVENFISSHDPSRLDEVKAIMAENVEILAHLDLRELDTVHTEEVSSLKRRMRYFSNTVDVLRLATEMMNTEITNMTRQHIQLQNVAVAIENNLEQRRERLEQRMDQHDAGMDKVYHSHQILQSLRNGAHKMTSVLLLYMMGKGKPQEPVVEIRQALQSMLPVVKMLKDLNDEDEWLAATKQLQQVVDLTDQNVRSLSDDSPTDSNVLYSQMLGHFEVIDRMINQMEKVVVAKESMLGRAMDDLRTETGLLQNSVNVSRRFAERVAHLEAKTLTFHLLSTDEAAASVHETLDQLARYSRILPSVNTSDKTLNSAVTVNSLIDGYRDAFLRFRQASYALSRVHQKVREEAVRTSSLVSQFAQEQQVAAARHNEWSEVSGMVAGVITALTALFIAWSTSRLIARPIVSLAAVMRQLATGHLEVSITGLERQDEVGSMSRAVKVFQENAVKVREMEAEAKSERQRIMSQLEKMVVERTEDLQHKTEELEAQATELNRARIQAEAATHAKSVFLANMSHELRTPLNAILGYAQLMRREPNLDERQHDGLNTIMQSGHHLLTLINDLLDLSKIEAGRLDLTPEAVDLKCCLQSVIDIIRIKASQRGLALKLDIPSQIFPTMFLDEKRLRQVLLNLLGNAVKYTDTGYVRLKVQTEQPATDRYVQVTFSVEDSGIGIADDMQEIIFHPFEQVGDKKRRVAGTGLGLAVSRQLVRQMGGDIQVNSQVGVGSQFYFSLNLLIVEEHCEHKTHISQENIIGYEGERKRVLIVDDIPENRMLLVDLLEEIGFETLEANDGRAGVEQACAERPDLILMDIVMPVMDGLEATRNIRQRSELENIPVLIVSASASNNELAQGEAAGANGFVSKPIDRKLLLALIGKQLDLQWITDEQSAEPELSSIVSDTSGWIAPPREQLEELRHLALIGNMRDIRRWAEALKEGDSRYRTFADHLIDMAKAFQSRSISLLVTDLLERKSAI</sequence>
<dbReference type="SUPFAM" id="SSF47384">
    <property type="entry name" value="Homodimeric domain of signal transducing histidine kinase"/>
    <property type="match status" value="1"/>
</dbReference>
<evidence type="ECO:0000256" key="9">
    <source>
        <dbReference type="ARBA" id="ARBA00022801"/>
    </source>
</evidence>
<keyword evidence="11 16" id="KW-1133">Transmembrane helix</keyword>
<dbReference type="PROSITE" id="PS50110">
    <property type="entry name" value="RESPONSE_REGULATORY"/>
    <property type="match status" value="1"/>
</dbReference>
<evidence type="ECO:0000256" key="15">
    <source>
        <dbReference type="SAM" id="Coils"/>
    </source>
</evidence>
<evidence type="ECO:0000256" key="7">
    <source>
        <dbReference type="ARBA" id="ARBA00022741"/>
    </source>
</evidence>
<dbReference type="CDD" id="cd06225">
    <property type="entry name" value="HAMP"/>
    <property type="match status" value="1"/>
</dbReference>
<dbReference type="Gene3D" id="6.10.340.10">
    <property type="match status" value="1"/>
</dbReference>
<keyword evidence="5 20" id="KW-0808">Transferase</keyword>
<dbReference type="InterPro" id="IPR036097">
    <property type="entry name" value="HisK_dim/P_sf"/>
</dbReference>
<dbReference type="PROSITE" id="PS50885">
    <property type="entry name" value="HAMP"/>
    <property type="match status" value="1"/>
</dbReference>
<evidence type="ECO:0000256" key="8">
    <source>
        <dbReference type="ARBA" id="ARBA00022777"/>
    </source>
</evidence>
<evidence type="ECO:0000256" key="1">
    <source>
        <dbReference type="ARBA" id="ARBA00000085"/>
    </source>
</evidence>
<comment type="catalytic activity">
    <reaction evidence="1">
        <text>ATP + protein L-histidine = ADP + protein N-phospho-L-histidine.</text>
        <dbReference type="EC" id="2.7.13.3"/>
    </reaction>
</comment>
<dbReference type="CDD" id="cd00082">
    <property type="entry name" value="HisKA"/>
    <property type="match status" value="1"/>
</dbReference>
<dbReference type="AlphaFoldDB" id="A0A1Y6IPN5"/>